<comment type="similarity">
    <text evidence="2">Belongs to the CPA3 antiporters (TC 2.A.63) subunit A family.</text>
</comment>
<feature type="domain" description="NADH-Ubiquinone oxidoreductase (complex I) chain 5 N-terminal" evidence="9">
    <location>
        <begin position="112"/>
        <end position="148"/>
    </location>
</feature>
<evidence type="ECO:0000256" key="5">
    <source>
        <dbReference type="ARBA" id="ARBA00023136"/>
    </source>
</evidence>
<accession>A0AB36TD65</accession>
<feature type="transmembrane region" description="Helical" evidence="7">
    <location>
        <begin position="280"/>
        <end position="307"/>
    </location>
</feature>
<evidence type="ECO:0000259" key="8">
    <source>
        <dbReference type="Pfam" id="PF00361"/>
    </source>
</evidence>
<keyword evidence="3 6" id="KW-0812">Transmembrane</keyword>
<feature type="transmembrane region" description="Helical" evidence="7">
    <location>
        <begin position="611"/>
        <end position="634"/>
    </location>
</feature>
<dbReference type="InterPro" id="IPR050616">
    <property type="entry name" value="CPA3_Na-H_Antiporter_A"/>
</dbReference>
<feature type="transmembrane region" description="Helical" evidence="7">
    <location>
        <begin position="249"/>
        <end position="268"/>
    </location>
</feature>
<dbReference type="EMBL" id="PDBW01000001">
    <property type="protein sequence ID" value="PFH01852.1"/>
    <property type="molecule type" value="Genomic_DNA"/>
</dbReference>
<evidence type="ECO:0000256" key="6">
    <source>
        <dbReference type="RuleBase" id="RU000320"/>
    </source>
</evidence>
<feature type="transmembrane region" description="Helical" evidence="7">
    <location>
        <begin position="372"/>
        <end position="396"/>
    </location>
</feature>
<sequence>MNAILILILFPLLASVTVLSVRKDAIRNIIVRIFAFITGILTLFVVCRYFKDGISLSIENRNIIDMTISLAEVLIAAYIIFTGIKNKKFIVSIFAAVQTALILWFEFTQKHGINVHSDIVFDRLSAVMVLIVGCIGSLILIYTVGYMKWYHIHHEGYKERKSFFFSVIFLFLFAMFGLIFSNNLIWMYFCWELTTLCSYLLIGYTRTPEAVNNSFHALAINLGGGLAFASAMVYIGTNFKTLELSALTAMKLELAVLIPVFLLCIAALTKSAQMPFSSWLLGAMVAPTPSSALLHSATMVKAGVYLLIRLAPLLAGTTIGKVIALLGAVTFLASSIIAISKSDAKKILAYSTISNLGLIVTCAAIGTQESLWAAILLLIFHSISKSLLFLTGGSVEHQIGSRNVEDMDILLQVSRRLSVYMIVGIAGMFLAPFGMLISKWVAMKAFIDSKNILTVIILGYGSATTLFYWTKWMGKLVANANRKDHIKHTFHIDEEIPIFIHAVLVVLSCFTFPLVSRYVLVPYLSGLFGPDVPIPIGTSDVNIMLIMLSMLLILPISFIPIYKSDRRRIVPIYMAGENTGDNESFYGAFDEKRKVELHNWYMKNFFSVKKLTFWSNLLCAVVILVGVVLLIGGITK</sequence>
<comment type="subcellular location">
    <subcellularLocation>
        <location evidence="1">Endomembrane system</location>
        <topology evidence="1">Multi-pass membrane protein</topology>
    </subcellularLocation>
    <subcellularLocation>
        <location evidence="6">Membrane</location>
        <topology evidence="6">Multi-pass membrane protein</topology>
    </subcellularLocation>
</comment>
<feature type="domain" description="NADH:quinone oxidoreductase/Mrp antiporter transmembrane" evidence="8">
    <location>
        <begin position="181"/>
        <end position="458"/>
    </location>
</feature>
<dbReference type="PANTHER" id="PTHR43373">
    <property type="entry name" value="NA(+)/H(+) ANTIPORTER SUBUNIT"/>
    <property type="match status" value="1"/>
</dbReference>
<organism evidence="10 11">
    <name type="scientific">Acetivibrio thermocellus AD2</name>
    <dbReference type="NCBI Taxonomy" id="1138384"/>
    <lineage>
        <taxon>Bacteria</taxon>
        <taxon>Bacillati</taxon>
        <taxon>Bacillota</taxon>
        <taxon>Clostridia</taxon>
        <taxon>Eubacteriales</taxon>
        <taxon>Oscillospiraceae</taxon>
        <taxon>Acetivibrio</taxon>
    </lineage>
</organism>
<feature type="transmembrane region" description="Helical" evidence="7">
    <location>
        <begin position="319"/>
        <end position="340"/>
    </location>
</feature>
<feature type="transmembrane region" description="Helical" evidence="7">
    <location>
        <begin position="30"/>
        <end position="50"/>
    </location>
</feature>
<dbReference type="PANTHER" id="PTHR43373:SF1">
    <property type="entry name" value="NA(+)_H(+) ANTIPORTER SUBUNIT A"/>
    <property type="match status" value="1"/>
</dbReference>
<keyword evidence="4 7" id="KW-1133">Transmembrane helix</keyword>
<dbReference type="Pfam" id="PF00361">
    <property type="entry name" value="Proton_antipo_M"/>
    <property type="match status" value="1"/>
</dbReference>
<feature type="transmembrane region" description="Helical" evidence="7">
    <location>
        <begin position="127"/>
        <end position="150"/>
    </location>
</feature>
<feature type="transmembrane region" description="Helical" evidence="7">
    <location>
        <begin position="452"/>
        <end position="469"/>
    </location>
</feature>
<dbReference type="AlphaFoldDB" id="A0AB36TD65"/>
<dbReference type="GeneID" id="35803560"/>
<feature type="transmembrane region" description="Helical" evidence="7">
    <location>
        <begin position="347"/>
        <end position="366"/>
    </location>
</feature>
<evidence type="ECO:0000313" key="11">
    <source>
        <dbReference type="Proteomes" id="UP000223596"/>
    </source>
</evidence>
<proteinExistence type="inferred from homology"/>
<evidence type="ECO:0000256" key="3">
    <source>
        <dbReference type="ARBA" id="ARBA00022692"/>
    </source>
</evidence>
<comment type="caution">
    <text evidence="10">The sequence shown here is derived from an EMBL/GenBank/DDBJ whole genome shotgun (WGS) entry which is preliminary data.</text>
</comment>
<keyword evidence="5 7" id="KW-0472">Membrane</keyword>
<feature type="transmembrane region" description="Helical" evidence="7">
    <location>
        <begin position="217"/>
        <end position="237"/>
    </location>
</feature>
<dbReference type="InterPro" id="IPR001750">
    <property type="entry name" value="ND/Mrp_TM"/>
</dbReference>
<dbReference type="GO" id="GO:0016020">
    <property type="term" value="C:membrane"/>
    <property type="evidence" value="ECO:0007669"/>
    <property type="project" value="UniProtKB-SubCell"/>
</dbReference>
<dbReference type="InterPro" id="IPR001516">
    <property type="entry name" value="Proton_antipo_N"/>
</dbReference>
<gene>
    <name evidence="10" type="ORF">M972_11596</name>
</gene>
<evidence type="ECO:0000256" key="7">
    <source>
        <dbReference type="SAM" id="Phobius"/>
    </source>
</evidence>
<evidence type="ECO:0000259" key="9">
    <source>
        <dbReference type="Pfam" id="PF00662"/>
    </source>
</evidence>
<feature type="transmembrane region" description="Helical" evidence="7">
    <location>
        <begin position="541"/>
        <end position="562"/>
    </location>
</feature>
<feature type="transmembrane region" description="Helical" evidence="7">
    <location>
        <begin position="162"/>
        <end position="180"/>
    </location>
</feature>
<evidence type="ECO:0000256" key="4">
    <source>
        <dbReference type="ARBA" id="ARBA00022989"/>
    </source>
</evidence>
<evidence type="ECO:0000256" key="2">
    <source>
        <dbReference type="ARBA" id="ARBA00008483"/>
    </source>
</evidence>
<evidence type="ECO:0000256" key="1">
    <source>
        <dbReference type="ARBA" id="ARBA00004127"/>
    </source>
</evidence>
<feature type="transmembrane region" description="Helical" evidence="7">
    <location>
        <begin position="417"/>
        <end position="440"/>
    </location>
</feature>
<name>A0AB36TD65_ACETH</name>
<dbReference type="Proteomes" id="UP000223596">
    <property type="component" value="Unassembled WGS sequence"/>
</dbReference>
<feature type="transmembrane region" description="Helical" evidence="7">
    <location>
        <begin position="186"/>
        <end position="205"/>
    </location>
</feature>
<evidence type="ECO:0000313" key="10">
    <source>
        <dbReference type="EMBL" id="PFH01852.1"/>
    </source>
</evidence>
<dbReference type="GO" id="GO:0012505">
    <property type="term" value="C:endomembrane system"/>
    <property type="evidence" value="ECO:0007669"/>
    <property type="project" value="UniProtKB-SubCell"/>
</dbReference>
<feature type="transmembrane region" description="Helical" evidence="7">
    <location>
        <begin position="498"/>
        <end position="521"/>
    </location>
</feature>
<feature type="transmembrane region" description="Helical" evidence="7">
    <location>
        <begin position="89"/>
        <end position="107"/>
    </location>
</feature>
<dbReference type="Pfam" id="PF00662">
    <property type="entry name" value="Proton_antipo_N"/>
    <property type="match status" value="1"/>
</dbReference>
<protein>
    <submittedName>
        <fullName evidence="10">Ech hydrogenase subunit A</fullName>
    </submittedName>
</protein>
<dbReference type="PRINTS" id="PR01434">
    <property type="entry name" value="NADHDHGNASE5"/>
</dbReference>
<reference evidence="10 11" key="1">
    <citation type="submission" date="2017-09" db="EMBL/GenBank/DDBJ databases">
        <title>Evaluation of Pacific Biosciences Sequencing Technology to Finishing C. thermocellum Genome Sequences.</title>
        <authorList>
            <person name="Brown S."/>
        </authorList>
    </citation>
    <scope>NUCLEOTIDE SEQUENCE [LARGE SCALE GENOMIC DNA]</scope>
    <source>
        <strain evidence="10 11">AD2</strain>
    </source>
</reference>
<dbReference type="RefSeq" id="WP_003514855.1">
    <property type="nucleotide sequence ID" value="NZ_CP013828.1"/>
</dbReference>